<dbReference type="Proteomes" id="UP001226867">
    <property type="component" value="Unassembled WGS sequence"/>
</dbReference>
<dbReference type="InterPro" id="IPR045584">
    <property type="entry name" value="Pilin-like"/>
</dbReference>
<organism evidence="5 6">
    <name type="scientific">Variovorax ginsengisoli</name>
    <dbReference type="NCBI Taxonomy" id="363844"/>
    <lineage>
        <taxon>Bacteria</taxon>
        <taxon>Pseudomonadati</taxon>
        <taxon>Pseudomonadota</taxon>
        <taxon>Betaproteobacteria</taxon>
        <taxon>Burkholderiales</taxon>
        <taxon>Comamonadaceae</taxon>
        <taxon>Variovorax</taxon>
    </lineage>
</organism>
<keyword evidence="6" id="KW-1185">Reference proteome</keyword>
<keyword evidence="3" id="KW-0281">Fimbrium</keyword>
<dbReference type="PANTHER" id="PTHR30093:SF34">
    <property type="entry name" value="PREPILIN PEPTIDASE-DEPENDENT PROTEIN D"/>
    <property type="match status" value="1"/>
</dbReference>
<comment type="similarity">
    <text evidence="1 3">Belongs to the N-Me-Phe pilin family.</text>
</comment>
<dbReference type="Gene3D" id="3.30.700.10">
    <property type="entry name" value="Glycoprotein, Type 4 Pilin"/>
    <property type="match status" value="1"/>
</dbReference>
<evidence type="ECO:0000256" key="1">
    <source>
        <dbReference type="ARBA" id="ARBA00005233"/>
    </source>
</evidence>
<name>A0ABT9S791_9BURK</name>
<dbReference type="InterPro" id="IPR001082">
    <property type="entry name" value="Pilin"/>
</dbReference>
<dbReference type="Pfam" id="PF07963">
    <property type="entry name" value="N_methyl"/>
    <property type="match status" value="1"/>
</dbReference>
<keyword evidence="4" id="KW-0472">Membrane</keyword>
<keyword evidence="2" id="KW-0488">Methylation</keyword>
<evidence type="ECO:0000313" key="5">
    <source>
        <dbReference type="EMBL" id="MDP9900225.1"/>
    </source>
</evidence>
<dbReference type="SUPFAM" id="SSF54523">
    <property type="entry name" value="Pili subunits"/>
    <property type="match status" value="1"/>
</dbReference>
<evidence type="ECO:0000256" key="3">
    <source>
        <dbReference type="RuleBase" id="RU000389"/>
    </source>
</evidence>
<proteinExistence type="inferred from homology"/>
<reference evidence="5 6" key="1">
    <citation type="submission" date="2023-07" db="EMBL/GenBank/DDBJ databases">
        <title>Sorghum-associated microbial communities from plants grown in Nebraska, USA.</title>
        <authorList>
            <person name="Schachtman D."/>
        </authorList>
    </citation>
    <scope>NUCLEOTIDE SEQUENCE [LARGE SCALE GENOMIC DNA]</scope>
    <source>
        <strain evidence="5 6">DS1607</strain>
    </source>
</reference>
<dbReference type="PANTHER" id="PTHR30093">
    <property type="entry name" value="GENERAL SECRETION PATHWAY PROTEIN G"/>
    <property type="match status" value="1"/>
</dbReference>
<keyword evidence="4" id="KW-0812">Transmembrane</keyword>
<dbReference type="EMBL" id="JAUSRO010000007">
    <property type="protein sequence ID" value="MDP9900225.1"/>
    <property type="molecule type" value="Genomic_DNA"/>
</dbReference>
<dbReference type="PROSITE" id="PS00409">
    <property type="entry name" value="PROKAR_NTER_METHYL"/>
    <property type="match status" value="1"/>
</dbReference>
<accession>A0ABT9S791</accession>
<comment type="caution">
    <text evidence="5">The sequence shown here is derived from an EMBL/GenBank/DDBJ whole genome shotgun (WGS) entry which is preliminary data.</text>
</comment>
<dbReference type="NCBIfam" id="TIGR02532">
    <property type="entry name" value="IV_pilin_GFxxxE"/>
    <property type="match status" value="1"/>
</dbReference>
<dbReference type="Pfam" id="PF00114">
    <property type="entry name" value="Pilin"/>
    <property type="match status" value="1"/>
</dbReference>
<gene>
    <name evidence="5" type="ORF">J2W36_002488</name>
</gene>
<feature type="transmembrane region" description="Helical" evidence="4">
    <location>
        <begin position="15"/>
        <end position="35"/>
    </location>
</feature>
<evidence type="ECO:0000256" key="2">
    <source>
        <dbReference type="ARBA" id="ARBA00022481"/>
    </source>
</evidence>
<sequence>MNRGFNARSVVQQGFTLIELMIVVAIIGILAAVALPKYQDYVSRTQVTAALAEITPAKVVIEERASQGLTAEQASALTGSAATNAEAAGLSGAQTSRCSAIAISAATTGVASVQCTIRGNGQITGQTLTWSRAADTAANTPGVWTCTTTVAARLAPSTCTANPATQPETAPAAG</sequence>
<evidence type="ECO:0000256" key="4">
    <source>
        <dbReference type="SAM" id="Phobius"/>
    </source>
</evidence>
<protein>
    <submittedName>
        <fullName evidence="5">Type IV pilus assembly protein PilA</fullName>
    </submittedName>
</protein>
<keyword evidence="4" id="KW-1133">Transmembrane helix</keyword>
<evidence type="ECO:0000313" key="6">
    <source>
        <dbReference type="Proteomes" id="UP001226867"/>
    </source>
</evidence>
<dbReference type="RefSeq" id="WP_307690040.1">
    <property type="nucleotide sequence ID" value="NZ_JAUSRO010000007.1"/>
</dbReference>
<dbReference type="InterPro" id="IPR012902">
    <property type="entry name" value="N_methyl_site"/>
</dbReference>